<dbReference type="InterPro" id="IPR025944">
    <property type="entry name" value="Sigma_54_int_dom_CS"/>
</dbReference>
<proteinExistence type="predicted"/>
<dbReference type="InterPro" id="IPR025943">
    <property type="entry name" value="Sigma_54_int_dom_ATP-bd_2"/>
</dbReference>
<evidence type="ECO:0000256" key="5">
    <source>
        <dbReference type="ARBA" id="ARBA00023159"/>
    </source>
</evidence>
<dbReference type="PROSITE" id="PS00675">
    <property type="entry name" value="SIGMA54_INTERACT_1"/>
    <property type="match status" value="1"/>
</dbReference>
<dbReference type="PROSITE" id="PS50045">
    <property type="entry name" value="SIGMA54_INTERACT_4"/>
    <property type="match status" value="1"/>
</dbReference>
<dbReference type="InterPro" id="IPR003018">
    <property type="entry name" value="GAF"/>
</dbReference>
<dbReference type="InterPro" id="IPR000014">
    <property type="entry name" value="PAS"/>
</dbReference>
<evidence type="ECO:0000259" key="7">
    <source>
        <dbReference type="PROSITE" id="PS50045"/>
    </source>
</evidence>
<feature type="domain" description="Sigma-54 factor interaction" evidence="7">
    <location>
        <begin position="354"/>
        <end position="583"/>
    </location>
</feature>
<dbReference type="Pfam" id="PF00158">
    <property type="entry name" value="Sigma54_activat"/>
    <property type="match status" value="1"/>
</dbReference>
<dbReference type="InterPro" id="IPR003593">
    <property type="entry name" value="AAA+_ATPase"/>
</dbReference>
<dbReference type="GO" id="GO:0006355">
    <property type="term" value="P:regulation of DNA-templated transcription"/>
    <property type="evidence" value="ECO:0007669"/>
    <property type="project" value="InterPro"/>
</dbReference>
<dbReference type="NCBIfam" id="TIGR00229">
    <property type="entry name" value="sensory_box"/>
    <property type="match status" value="1"/>
</dbReference>
<evidence type="ECO:0000256" key="4">
    <source>
        <dbReference type="ARBA" id="ARBA00023125"/>
    </source>
</evidence>
<feature type="domain" description="PAS" evidence="8">
    <location>
        <begin position="225"/>
        <end position="270"/>
    </location>
</feature>
<dbReference type="FunFam" id="1.10.8.60:FF:000014">
    <property type="entry name" value="DNA-binding transcriptional regulator NtrC"/>
    <property type="match status" value="1"/>
</dbReference>
<dbReference type="PANTHER" id="PTHR32071">
    <property type="entry name" value="TRANSCRIPTIONAL REGULATORY PROTEIN"/>
    <property type="match status" value="1"/>
</dbReference>
<keyword evidence="10" id="KW-1185">Reference proteome</keyword>
<evidence type="ECO:0000256" key="2">
    <source>
        <dbReference type="ARBA" id="ARBA00022840"/>
    </source>
</evidence>
<evidence type="ECO:0000256" key="3">
    <source>
        <dbReference type="ARBA" id="ARBA00023015"/>
    </source>
</evidence>
<dbReference type="Gene3D" id="3.40.50.300">
    <property type="entry name" value="P-loop containing nucleotide triphosphate hydrolases"/>
    <property type="match status" value="1"/>
</dbReference>
<dbReference type="Pfam" id="PF25601">
    <property type="entry name" value="AAA_lid_14"/>
    <property type="match status" value="1"/>
</dbReference>
<accession>A0A2T0AJX5</accession>
<evidence type="ECO:0000259" key="8">
    <source>
        <dbReference type="PROSITE" id="PS50112"/>
    </source>
</evidence>
<keyword evidence="2" id="KW-0067">ATP-binding</keyword>
<evidence type="ECO:0000313" key="10">
    <source>
        <dbReference type="Proteomes" id="UP000238415"/>
    </source>
</evidence>
<dbReference type="FunFam" id="3.40.50.300:FF:000006">
    <property type="entry name" value="DNA-binding transcriptional regulator NtrC"/>
    <property type="match status" value="1"/>
</dbReference>
<dbReference type="PROSITE" id="PS00676">
    <property type="entry name" value="SIGMA54_INTERACT_2"/>
    <property type="match status" value="1"/>
</dbReference>
<dbReference type="CDD" id="cd00130">
    <property type="entry name" value="PAS"/>
    <property type="match status" value="1"/>
</dbReference>
<keyword evidence="4" id="KW-0238">DNA-binding</keyword>
<dbReference type="GO" id="GO:0043565">
    <property type="term" value="F:sequence-specific DNA binding"/>
    <property type="evidence" value="ECO:0007669"/>
    <property type="project" value="InterPro"/>
</dbReference>
<dbReference type="InterPro" id="IPR029016">
    <property type="entry name" value="GAF-like_dom_sf"/>
</dbReference>
<dbReference type="OrthoDB" id="9803970at2"/>
<keyword evidence="1" id="KW-0547">Nucleotide-binding</keyword>
<dbReference type="CDD" id="cd00009">
    <property type="entry name" value="AAA"/>
    <property type="match status" value="1"/>
</dbReference>
<dbReference type="InterPro" id="IPR035965">
    <property type="entry name" value="PAS-like_dom_sf"/>
</dbReference>
<evidence type="ECO:0000256" key="6">
    <source>
        <dbReference type="ARBA" id="ARBA00023163"/>
    </source>
</evidence>
<dbReference type="RefSeq" id="WP_146127181.1">
    <property type="nucleotide sequence ID" value="NZ_CP136419.1"/>
</dbReference>
<dbReference type="Pfam" id="PF01590">
    <property type="entry name" value="GAF"/>
    <property type="match status" value="1"/>
</dbReference>
<dbReference type="Gene3D" id="1.10.8.60">
    <property type="match status" value="1"/>
</dbReference>
<dbReference type="SUPFAM" id="SSF55785">
    <property type="entry name" value="PYP-like sensor domain (PAS domain)"/>
    <property type="match status" value="1"/>
</dbReference>
<dbReference type="InterPro" id="IPR009057">
    <property type="entry name" value="Homeodomain-like_sf"/>
</dbReference>
<dbReference type="PROSITE" id="PS00688">
    <property type="entry name" value="SIGMA54_INTERACT_3"/>
    <property type="match status" value="1"/>
</dbReference>
<reference evidence="9 10" key="1">
    <citation type="submission" date="2018-03" db="EMBL/GenBank/DDBJ databases">
        <title>Genome sequence of Moorella humiferrea DSM 23265.</title>
        <authorList>
            <person name="Poehlein A."/>
            <person name="Daniel R."/>
        </authorList>
    </citation>
    <scope>NUCLEOTIDE SEQUENCE [LARGE SCALE GENOMIC DNA]</scope>
    <source>
        <strain evidence="9 10">DSM 23265</strain>
    </source>
</reference>
<dbReference type="Gene3D" id="1.10.10.60">
    <property type="entry name" value="Homeodomain-like"/>
    <property type="match status" value="1"/>
</dbReference>
<gene>
    <name evidence="9" type="primary">acoR_2</name>
    <name evidence="9" type="ORF">MOHU_26480</name>
</gene>
<dbReference type="InterPro" id="IPR002197">
    <property type="entry name" value="HTH_Fis"/>
</dbReference>
<dbReference type="Gene3D" id="3.30.450.20">
    <property type="entry name" value="PAS domain"/>
    <property type="match status" value="1"/>
</dbReference>
<organism evidence="9 10">
    <name type="scientific">Neomoorella humiferrea</name>
    <dbReference type="NCBI Taxonomy" id="676965"/>
    <lineage>
        <taxon>Bacteria</taxon>
        <taxon>Bacillati</taxon>
        <taxon>Bacillota</taxon>
        <taxon>Clostridia</taxon>
        <taxon>Neomoorellales</taxon>
        <taxon>Neomoorellaceae</taxon>
        <taxon>Neomoorella</taxon>
    </lineage>
</organism>
<dbReference type="InterPro" id="IPR002078">
    <property type="entry name" value="Sigma_54_int"/>
</dbReference>
<dbReference type="InterPro" id="IPR027417">
    <property type="entry name" value="P-loop_NTPase"/>
</dbReference>
<dbReference type="InterPro" id="IPR025662">
    <property type="entry name" value="Sigma_54_int_dom_ATP-bd_1"/>
</dbReference>
<dbReference type="Gene3D" id="3.30.450.40">
    <property type="match status" value="1"/>
</dbReference>
<sequence>MTSITSANTESSLLGFKNKEAWEKFVYHGEIPQGVRKLILESWQRCAQMKVDPFSREIARIIPPKELIVRKKRRQDLLQTAKPYIKTLYKAVEGSGFIIFLADEEGVVLLLDGDPLEIERFKRINLVEGAVWSEKEAGTNAVGTAIIIGQPVQIVGCEHYCATQHSITCSAAPIFDGEHKMIGILNMSADSEKVHPHTLGMVIAAAKAIENEIQIKKALEDIIKANAIMKTTLVSVPEGVMTIDEKSFIRQLNPKVAGMFGLKEEDVIGKFVDDVFKCSPPLSSVVEKAAVMDNVEVIFENGKNTLRYTIKARPIINEEGKIMGAVIVVHGRETIHRLVNEITGAQAQFTFHAIIGRSKKLERAKEIARTAALTNSTILLLGESGTGKELFAQSIHNASRRKGPFIAVNCSAIPRTLIESELFGYEAGSFTGANRNGRPGKFERANGGTIFLDEIGDMPLDLQAVLLRVLQERQVVRVGGFKPIPIDVRVIAATNKNLAAKVAEGTFREDLYFRLNVVTINIPPLRERKEDIPLLVEYMLPQISKRLGKKVIGITPRALKCLQDYDWPGNVRELENVLERGVVVAQGEILDCGDIPESVLAGQYTTPVQQVELLPLAEIERRAIINTLNRVPSIVEAAKVLGISRSTLYRKIDQYNIPYKED</sequence>
<dbReference type="InterPro" id="IPR058031">
    <property type="entry name" value="AAA_lid_NorR"/>
</dbReference>
<name>A0A2T0AJX5_9FIRM</name>
<dbReference type="SUPFAM" id="SSF52540">
    <property type="entry name" value="P-loop containing nucleoside triphosphate hydrolases"/>
    <property type="match status" value="1"/>
</dbReference>
<dbReference type="PANTHER" id="PTHR32071:SF57">
    <property type="entry name" value="C4-DICARBOXYLATE TRANSPORT TRANSCRIPTIONAL REGULATORY PROTEIN DCTD"/>
    <property type="match status" value="1"/>
</dbReference>
<evidence type="ECO:0000256" key="1">
    <source>
        <dbReference type="ARBA" id="ARBA00022741"/>
    </source>
</evidence>
<keyword evidence="5" id="KW-0010">Activator</keyword>
<dbReference type="SUPFAM" id="SSF46689">
    <property type="entry name" value="Homeodomain-like"/>
    <property type="match status" value="1"/>
</dbReference>
<dbReference type="Pfam" id="PF02954">
    <property type="entry name" value="HTH_8"/>
    <property type="match status" value="1"/>
</dbReference>
<keyword evidence="3" id="KW-0805">Transcription regulation</keyword>
<dbReference type="PROSITE" id="PS50112">
    <property type="entry name" value="PAS"/>
    <property type="match status" value="1"/>
</dbReference>
<dbReference type="AlphaFoldDB" id="A0A2T0AJX5"/>
<dbReference type="Pfam" id="PF13426">
    <property type="entry name" value="PAS_9"/>
    <property type="match status" value="1"/>
</dbReference>
<dbReference type="SMART" id="SM00382">
    <property type="entry name" value="AAA"/>
    <property type="match status" value="1"/>
</dbReference>
<evidence type="ECO:0000313" key="9">
    <source>
        <dbReference type="EMBL" id="PRR68716.1"/>
    </source>
</evidence>
<dbReference type="EMBL" id="PVXM01000061">
    <property type="protein sequence ID" value="PRR68716.1"/>
    <property type="molecule type" value="Genomic_DNA"/>
</dbReference>
<protein>
    <submittedName>
        <fullName evidence="9">Acetoin dehydrogenase operon transcriptional activator AcoR</fullName>
    </submittedName>
</protein>
<keyword evidence="6" id="KW-0804">Transcription</keyword>
<comment type="caution">
    <text evidence="9">The sequence shown here is derived from an EMBL/GenBank/DDBJ whole genome shotgun (WGS) entry which is preliminary data.</text>
</comment>
<dbReference type="Proteomes" id="UP000238415">
    <property type="component" value="Unassembled WGS sequence"/>
</dbReference>
<dbReference type="GO" id="GO:0005524">
    <property type="term" value="F:ATP binding"/>
    <property type="evidence" value="ECO:0007669"/>
    <property type="project" value="UniProtKB-KW"/>
</dbReference>